<dbReference type="EMBL" id="GGLE01005659">
    <property type="protein sequence ID" value="MBY09785.1"/>
    <property type="molecule type" value="Transcribed_RNA"/>
</dbReference>
<dbReference type="AlphaFoldDB" id="A0A2R5LK31"/>
<organism evidence="6">
    <name type="scientific">Ornithodoros turicata</name>
    <dbReference type="NCBI Taxonomy" id="34597"/>
    <lineage>
        <taxon>Eukaryota</taxon>
        <taxon>Metazoa</taxon>
        <taxon>Ecdysozoa</taxon>
        <taxon>Arthropoda</taxon>
        <taxon>Chelicerata</taxon>
        <taxon>Arachnida</taxon>
        <taxon>Acari</taxon>
        <taxon>Parasitiformes</taxon>
        <taxon>Ixodida</taxon>
        <taxon>Ixodoidea</taxon>
        <taxon>Argasidae</taxon>
        <taxon>Ornithodorinae</taxon>
        <taxon>Ornithodoros</taxon>
    </lineage>
</organism>
<dbReference type="InterPro" id="IPR021854">
    <property type="entry name" value="WASH1_WAHD"/>
</dbReference>
<evidence type="ECO:0000256" key="4">
    <source>
        <dbReference type="SAM" id="MobiDB-lite"/>
    </source>
</evidence>
<accession>A0A2R5LK31</accession>
<keyword evidence="2" id="KW-0009">Actin-binding</keyword>
<comment type="similarity">
    <text evidence="1">Belongs to the WASH1 family.</text>
</comment>
<evidence type="ECO:0000313" key="6">
    <source>
        <dbReference type="EMBL" id="MBY09785.1"/>
    </source>
</evidence>
<dbReference type="InterPro" id="IPR003124">
    <property type="entry name" value="WH2_dom"/>
</dbReference>
<dbReference type="GO" id="GO:0043014">
    <property type="term" value="F:alpha-tubulin binding"/>
    <property type="evidence" value="ECO:0007669"/>
    <property type="project" value="InterPro"/>
</dbReference>
<dbReference type="GO" id="GO:0003779">
    <property type="term" value="F:actin binding"/>
    <property type="evidence" value="ECO:0007669"/>
    <property type="project" value="UniProtKB-KW"/>
</dbReference>
<dbReference type="PROSITE" id="PS51082">
    <property type="entry name" value="WH2"/>
    <property type="match status" value="1"/>
</dbReference>
<feature type="coiled-coil region" evidence="3">
    <location>
        <begin position="39"/>
        <end position="66"/>
    </location>
</feature>
<dbReference type="PANTHER" id="PTHR23331:SF1">
    <property type="entry name" value="WASH COMPLEX SUBUNIT 1"/>
    <property type="match status" value="1"/>
</dbReference>
<feature type="domain" description="WH2" evidence="5">
    <location>
        <begin position="336"/>
        <end position="356"/>
    </location>
</feature>
<dbReference type="GO" id="GO:0055037">
    <property type="term" value="C:recycling endosome"/>
    <property type="evidence" value="ECO:0007669"/>
    <property type="project" value="TreeGrafter"/>
</dbReference>
<dbReference type="GO" id="GO:0032456">
    <property type="term" value="P:endocytic recycling"/>
    <property type="evidence" value="ECO:0007669"/>
    <property type="project" value="TreeGrafter"/>
</dbReference>
<reference evidence="6" key="1">
    <citation type="submission" date="2018-03" db="EMBL/GenBank/DDBJ databases">
        <title>The relapsing fever spirochete Borrelia turicatae persists in the highly oxidative environment of its soft-bodied tick vector.</title>
        <authorList>
            <person name="Bourret T.J."/>
            <person name="Boyle W.K."/>
            <person name="Valenzuela J.G."/>
            <person name="Oliveira F."/>
            <person name="Lopez J.E."/>
        </authorList>
    </citation>
    <scope>NUCLEOTIDE SEQUENCE</scope>
    <source>
        <strain evidence="6">Kansas strain/isolate</strain>
        <tissue evidence="6">Salivary glands</tissue>
    </source>
</reference>
<dbReference type="InterPro" id="IPR028290">
    <property type="entry name" value="WASH1"/>
</dbReference>
<evidence type="ECO:0000256" key="1">
    <source>
        <dbReference type="ARBA" id="ARBA00005602"/>
    </source>
</evidence>
<proteinExistence type="inferred from homology"/>
<dbReference type="GO" id="GO:0005829">
    <property type="term" value="C:cytosol"/>
    <property type="evidence" value="ECO:0007669"/>
    <property type="project" value="GOC"/>
</dbReference>
<feature type="region of interest" description="Disordered" evidence="4">
    <location>
        <begin position="277"/>
        <end position="296"/>
    </location>
</feature>
<feature type="compositionally biased region" description="Basic and acidic residues" evidence="4">
    <location>
        <begin position="396"/>
        <end position="408"/>
    </location>
</feature>
<evidence type="ECO:0000259" key="5">
    <source>
        <dbReference type="PROSITE" id="PS51082"/>
    </source>
</evidence>
<keyword evidence="3" id="KW-0175">Coiled coil</keyword>
<sequence length="437" mass="47480">MPCQVHTATLVPSDLRHEECLLQIADALDQLNLLSRSVTERISNRTAELRERLKDLQTRADVARAKIDSIRGTNKATKVFSSYKYPAAEGVREYVPAFHEDEEIFLPKQRAPRMPHVTPDEQVLKEKLQFFNVRTPAQEPPGAGTLLEGVGPLPLSTDSVCSLLLFNTWENPYTNYPELDPVPIVRKGQVEEFTSGPFLDAAPVSISMGLQGASPGQTGTFSYHPGLGQVPVMDVPLALPDLPGVADDLSYSVEQECPIAPSWPAGVDLPELPDVAVGGEIGTEPEPEPPEVPPPVVHIPVIEQVELPEVAPDPPATEEPQAVEKQVPVAEPVNDARASLLESIRQAGGRPKLRSAGQRREKAAPKVEPGGDLMSDLRSKLQLRRKGISGANQRESSPKEKETFKSPLDRMVSMIPAPPEDDGGDTTGTDEGWNDSD</sequence>
<dbReference type="Pfam" id="PF11945">
    <property type="entry name" value="WASH_WAHD"/>
    <property type="match status" value="1"/>
</dbReference>
<evidence type="ECO:0000256" key="2">
    <source>
        <dbReference type="ARBA" id="ARBA00023203"/>
    </source>
</evidence>
<dbReference type="GO" id="GO:0005769">
    <property type="term" value="C:early endosome"/>
    <property type="evidence" value="ECO:0007669"/>
    <property type="project" value="InterPro"/>
</dbReference>
<dbReference type="GO" id="GO:0034314">
    <property type="term" value="P:Arp2/3 complex-mediated actin nucleation"/>
    <property type="evidence" value="ECO:0007669"/>
    <property type="project" value="InterPro"/>
</dbReference>
<dbReference type="GO" id="GO:0071203">
    <property type="term" value="C:WASH complex"/>
    <property type="evidence" value="ECO:0007669"/>
    <property type="project" value="InterPro"/>
</dbReference>
<dbReference type="GO" id="GO:0043015">
    <property type="term" value="F:gamma-tubulin binding"/>
    <property type="evidence" value="ECO:0007669"/>
    <property type="project" value="TreeGrafter"/>
</dbReference>
<protein>
    <submittedName>
        <fullName evidence="6">Putative was protein family log 2</fullName>
    </submittedName>
</protein>
<evidence type="ECO:0000256" key="3">
    <source>
        <dbReference type="SAM" id="Coils"/>
    </source>
</evidence>
<dbReference type="GO" id="GO:0006887">
    <property type="term" value="P:exocytosis"/>
    <property type="evidence" value="ECO:0007669"/>
    <property type="project" value="TreeGrafter"/>
</dbReference>
<feature type="region of interest" description="Disordered" evidence="4">
    <location>
        <begin position="311"/>
        <end position="437"/>
    </location>
</feature>
<name>A0A2R5LK31_9ACAR</name>
<dbReference type="GO" id="GO:0042147">
    <property type="term" value="P:retrograde transport, endosome to Golgi"/>
    <property type="evidence" value="ECO:0007669"/>
    <property type="project" value="TreeGrafter"/>
</dbReference>
<dbReference type="PANTHER" id="PTHR23331">
    <property type="entry name" value="CXYORF1"/>
    <property type="match status" value="1"/>
</dbReference>